<organism evidence="1 3">
    <name type="scientific">Treponema socranskii subsp. socranskii VPI DR56BR1116 = ATCC 35536</name>
    <dbReference type="NCBI Taxonomy" id="1125725"/>
    <lineage>
        <taxon>Bacteria</taxon>
        <taxon>Pseudomonadati</taxon>
        <taxon>Spirochaetota</taxon>
        <taxon>Spirochaetia</taxon>
        <taxon>Spirochaetales</taxon>
        <taxon>Treponemataceae</taxon>
        <taxon>Treponema</taxon>
    </lineage>
</organism>
<gene>
    <name evidence="2" type="ORF">HMPREF0860_0099</name>
    <name evidence="1" type="ORF">HMPREF1325_2346</name>
</gene>
<evidence type="ECO:0000313" key="4">
    <source>
        <dbReference type="Proteomes" id="UP000016646"/>
    </source>
</evidence>
<protein>
    <submittedName>
        <fullName evidence="1">Uncharacterized protein</fullName>
    </submittedName>
</protein>
<sequence length="69" mass="8066">MLRLAFFYKQSYILIEEFGDGRILLEPRELTKPFQVSENTLKMMDSSMENFNKGLVSEPIDLSAYEDII</sequence>
<dbReference type="STRING" id="1125725.HMPREF1325_2346"/>
<dbReference type="AlphaFoldDB" id="U2MLR0"/>
<comment type="caution">
    <text evidence="1">The sequence shown here is derived from an EMBL/GenBank/DDBJ whole genome shotgun (WGS) entry which is preliminary data.</text>
</comment>
<evidence type="ECO:0000313" key="3">
    <source>
        <dbReference type="Proteomes" id="UP000016412"/>
    </source>
</evidence>
<dbReference type="EMBL" id="AVQI01000050">
    <property type="protein sequence ID" value="ERK02590.1"/>
    <property type="molecule type" value="Genomic_DNA"/>
</dbReference>
<name>U2MLR0_TRESO</name>
<keyword evidence="4" id="KW-1185">Reference proteome</keyword>
<evidence type="ECO:0000313" key="2">
    <source>
        <dbReference type="EMBL" id="ERK02590.1"/>
    </source>
</evidence>
<accession>U2MLR0</accession>
<dbReference type="Proteomes" id="UP000016646">
    <property type="component" value="Unassembled WGS sequence"/>
</dbReference>
<dbReference type="Proteomes" id="UP000016412">
    <property type="component" value="Unassembled WGS sequence"/>
</dbReference>
<evidence type="ECO:0000313" key="1">
    <source>
        <dbReference type="EMBL" id="ERF61515.1"/>
    </source>
</evidence>
<dbReference type="PATRIC" id="fig|1125725.3.peg.411"/>
<dbReference type="EMBL" id="AUZJ01000009">
    <property type="protein sequence ID" value="ERF61515.1"/>
    <property type="molecule type" value="Genomic_DNA"/>
</dbReference>
<proteinExistence type="predicted"/>
<reference evidence="3 4" key="1">
    <citation type="submission" date="2013-08" db="EMBL/GenBank/DDBJ databases">
        <authorList>
            <person name="Durkin A.S."/>
            <person name="Haft D.R."/>
            <person name="McCorrison J."/>
            <person name="Torralba M."/>
            <person name="Gillis M."/>
            <person name="Haft D.H."/>
            <person name="Methe B."/>
            <person name="Sutton G."/>
            <person name="Nelson K.E."/>
        </authorList>
    </citation>
    <scope>NUCLEOTIDE SEQUENCE [LARGE SCALE GENOMIC DNA]</scope>
    <source>
        <strain evidence="2 4">ATCC 35536</strain>
        <strain evidence="1 3">VPI DR56BR1116</strain>
    </source>
</reference>